<evidence type="ECO:0000313" key="2">
    <source>
        <dbReference type="EMBL" id="OSX74974.1"/>
    </source>
</evidence>
<keyword evidence="3" id="KW-1185">Reference proteome</keyword>
<feature type="region of interest" description="Disordered" evidence="1">
    <location>
        <begin position="147"/>
        <end position="173"/>
    </location>
</feature>
<organism evidence="2 3">
    <name type="scientific">Porphyra umbilicalis</name>
    <name type="common">Purple laver</name>
    <name type="synonym">Red alga</name>
    <dbReference type="NCBI Taxonomy" id="2786"/>
    <lineage>
        <taxon>Eukaryota</taxon>
        <taxon>Rhodophyta</taxon>
        <taxon>Bangiophyceae</taxon>
        <taxon>Bangiales</taxon>
        <taxon>Bangiaceae</taxon>
        <taxon>Porphyra</taxon>
    </lineage>
</organism>
<feature type="region of interest" description="Disordered" evidence="1">
    <location>
        <begin position="350"/>
        <end position="372"/>
    </location>
</feature>
<accession>A0A1X6P285</accession>
<feature type="region of interest" description="Disordered" evidence="1">
    <location>
        <begin position="87"/>
        <end position="123"/>
    </location>
</feature>
<evidence type="ECO:0000313" key="3">
    <source>
        <dbReference type="Proteomes" id="UP000218209"/>
    </source>
</evidence>
<proteinExistence type="predicted"/>
<feature type="compositionally biased region" description="Low complexity" evidence="1">
    <location>
        <begin position="159"/>
        <end position="173"/>
    </location>
</feature>
<protein>
    <submittedName>
        <fullName evidence="2">Uncharacterized protein</fullName>
    </submittedName>
</protein>
<sequence>MSTTASRPRTHPLLHFALRRVARLRAGATGPVPAAFLFAMARTKNRNPRPAYPTTSPSPSASAAPASSMAAAAAVASSLSAQMSPPPFVVPTEAPHASLPHAPSPASPIGPTAALPTGQPPVGVTERAQKNEMRVAAGNMTEATASGVATAGPSTAVGSPSATAPRRSGPPRRAAVVMPPVAHVGQATLARRATTAEKGKGTAKAAKTVIAPAPGAAAPRAARRLAVIAPRPGSKPFATLEFRNARSASWAVSGAAAASGAGMAESSRPSLAASAKDGVWAVGGDVVRPTPLYRKIVAKGVASVSQPTSLDIRQMATQSSDDEGGLAAPPPSPTSAVMAVVEPTNALMKKIRENRKRNLDRSRSRSADKGDALLSTPAVVSQVTNDNEVSIAPLPASRAAATAGAKVLENDINKTLETLLSHIDDVEARLEELAESSMLVDEKMDAAINLTQQTLMHVAAMGEKLSKEMKDGFYKVRFVVSGTTNAAVDEAPEKTIDIIRKFLREDLDDD</sequence>
<evidence type="ECO:0000256" key="1">
    <source>
        <dbReference type="SAM" id="MobiDB-lite"/>
    </source>
</evidence>
<dbReference type="EMBL" id="KV918922">
    <property type="protein sequence ID" value="OSX74974.1"/>
    <property type="molecule type" value="Genomic_DNA"/>
</dbReference>
<dbReference type="AlphaFoldDB" id="A0A1X6P285"/>
<dbReference type="Proteomes" id="UP000218209">
    <property type="component" value="Unassembled WGS sequence"/>
</dbReference>
<reference evidence="2 3" key="1">
    <citation type="submission" date="2017-03" db="EMBL/GenBank/DDBJ databases">
        <title>WGS assembly of Porphyra umbilicalis.</title>
        <authorList>
            <person name="Brawley S.H."/>
            <person name="Blouin N.A."/>
            <person name="Ficko-Blean E."/>
            <person name="Wheeler G.L."/>
            <person name="Lohr M."/>
            <person name="Goodson H.V."/>
            <person name="Jenkins J.W."/>
            <person name="Blaby-Haas C.E."/>
            <person name="Helliwell K.E."/>
            <person name="Chan C."/>
            <person name="Marriage T."/>
            <person name="Bhattacharya D."/>
            <person name="Klein A.S."/>
            <person name="Badis Y."/>
            <person name="Brodie J."/>
            <person name="Cao Y."/>
            <person name="Collen J."/>
            <person name="Dittami S.M."/>
            <person name="Gachon C.M."/>
            <person name="Green B.R."/>
            <person name="Karpowicz S."/>
            <person name="Kim J.W."/>
            <person name="Kudahl U."/>
            <person name="Lin S."/>
            <person name="Michel G."/>
            <person name="Mittag M."/>
            <person name="Olson B.J."/>
            <person name="Pangilinan J."/>
            <person name="Peng Y."/>
            <person name="Qiu H."/>
            <person name="Shu S."/>
            <person name="Singer J.T."/>
            <person name="Smith A.G."/>
            <person name="Sprecher B.N."/>
            <person name="Wagner V."/>
            <person name="Wang W."/>
            <person name="Wang Z.-Y."/>
            <person name="Yan J."/>
            <person name="Yarish C."/>
            <person name="Zoeuner-Riek S."/>
            <person name="Zhuang Y."/>
            <person name="Zou Y."/>
            <person name="Lindquist E.A."/>
            <person name="Grimwood J."/>
            <person name="Barry K."/>
            <person name="Rokhsar D.S."/>
            <person name="Schmutz J."/>
            <person name="Stiller J.W."/>
            <person name="Grossman A.R."/>
            <person name="Prochnik S.E."/>
        </authorList>
    </citation>
    <scope>NUCLEOTIDE SEQUENCE [LARGE SCALE GENOMIC DNA]</scope>
    <source>
        <strain evidence="2">4086291</strain>
    </source>
</reference>
<gene>
    <name evidence="2" type="ORF">BU14_0259s0009</name>
</gene>
<feature type="compositionally biased region" description="Basic and acidic residues" evidence="1">
    <location>
        <begin position="356"/>
        <end position="371"/>
    </location>
</feature>
<name>A0A1X6P285_PORUM</name>
<feature type="region of interest" description="Disordered" evidence="1">
    <location>
        <begin position="315"/>
        <end position="335"/>
    </location>
</feature>